<evidence type="ECO:0000313" key="1">
    <source>
        <dbReference type="EMBL" id="TXB62118.1"/>
    </source>
</evidence>
<gene>
    <name evidence="1" type="ORF">FRY97_15500</name>
</gene>
<reference evidence="1 2" key="1">
    <citation type="submission" date="2019-08" db="EMBL/GenBank/DDBJ databases">
        <title>Genome of Phaeodactylibacter luteus.</title>
        <authorList>
            <person name="Bowman J.P."/>
        </authorList>
    </citation>
    <scope>NUCLEOTIDE SEQUENCE [LARGE SCALE GENOMIC DNA]</scope>
    <source>
        <strain evidence="1 2">KCTC 42180</strain>
    </source>
</reference>
<accession>A0A5C6RI53</accession>
<comment type="caution">
    <text evidence="1">The sequence shown here is derived from an EMBL/GenBank/DDBJ whole genome shotgun (WGS) entry which is preliminary data.</text>
</comment>
<keyword evidence="2" id="KW-1185">Reference proteome</keyword>
<proteinExistence type="predicted"/>
<dbReference type="Proteomes" id="UP000321580">
    <property type="component" value="Unassembled WGS sequence"/>
</dbReference>
<dbReference type="RefSeq" id="WP_147168473.1">
    <property type="nucleotide sequence ID" value="NZ_VOOR01000036.1"/>
</dbReference>
<name>A0A5C6RI53_9BACT</name>
<organism evidence="1 2">
    <name type="scientific">Phaeodactylibacter luteus</name>
    <dbReference type="NCBI Taxonomy" id="1564516"/>
    <lineage>
        <taxon>Bacteria</taxon>
        <taxon>Pseudomonadati</taxon>
        <taxon>Bacteroidota</taxon>
        <taxon>Saprospiria</taxon>
        <taxon>Saprospirales</taxon>
        <taxon>Haliscomenobacteraceae</taxon>
        <taxon>Phaeodactylibacter</taxon>
    </lineage>
</organism>
<dbReference type="OrthoDB" id="6402183at2"/>
<dbReference type="AlphaFoldDB" id="A0A5C6RI53"/>
<protein>
    <submittedName>
        <fullName evidence="1">Uncharacterized protein</fullName>
    </submittedName>
</protein>
<sequence length="375" mass="43511">MTYFFIDDQETNQTIADNLKNENLHIIFHLVKDKWESQLSFLIDQIEEFDGLLLDWQLQGEKADSNKGYDAEALAQQIRRLASEGKIQKDFPIILCSAARNYPDVYQRDHTGHDLFDLAFSKSVFSEDEKVGQIRNRFTSLAKDYKKLNNPDFRNDLNVLLAIEDESFLDDRFTDSLRKRLDDGRGIPHEISRFIIDELLNKSGELISESILAIRLGVDISKSGEDWIILVEKLSKSKYKGLFSNGWSRWWSSQVSAWWKNQFTPNSFRRSSSKTKVGLLNDKFELSLNPIESLSDKHSSTFFWTKCTETGIPIDTSDGLLISGQENFYPWQDKRYVSIEAVTNPRIELKKPVASFERSRLESLKQKYAPKRPKR</sequence>
<evidence type="ECO:0000313" key="2">
    <source>
        <dbReference type="Proteomes" id="UP000321580"/>
    </source>
</evidence>
<dbReference type="EMBL" id="VOOR01000036">
    <property type="protein sequence ID" value="TXB62118.1"/>
    <property type="molecule type" value="Genomic_DNA"/>
</dbReference>